<feature type="transmembrane region" description="Helical" evidence="1">
    <location>
        <begin position="50"/>
        <end position="77"/>
    </location>
</feature>
<keyword evidence="1" id="KW-0472">Membrane</keyword>
<gene>
    <name evidence="3" type="ORF">T190115A13A_10348</name>
</gene>
<dbReference type="SMART" id="SM00850">
    <property type="entry name" value="LytTR"/>
    <property type="match status" value="1"/>
</dbReference>
<sequence>MNMKRHLNSEYPFYYKPKIAFLIGGIILLLSTLFSVLFEPFEVNFKELKFSYFTISFIHALLSFVIFITAAFILNSFRKENQVWKVKNEFVFLIMVLIIIGVFQFLIRDFIYAKNDNWSFRYLYEEIRNTVLVGSLLIFVITSINIQRLINFYESRGKRIKTISGRNNVDKYSSRIHIKTQVKSDDFSLDIKNFIFAKSDKNYIEFYFKDETILLKRITIKSLENQLRDYNFIIKTHRSYLINLKYITTIKGNAQGYKLIVENSDVIVPVSRTMIENFENRLRDLS</sequence>
<dbReference type="InterPro" id="IPR007492">
    <property type="entry name" value="LytTR_DNA-bd_dom"/>
</dbReference>
<dbReference type="Proteomes" id="UP001497602">
    <property type="component" value="Unassembled WGS sequence"/>
</dbReference>
<protein>
    <submittedName>
        <fullName evidence="3">LytTR family transcriptional regulator</fullName>
    </submittedName>
</protein>
<evidence type="ECO:0000313" key="4">
    <source>
        <dbReference type="Proteomes" id="UP001497602"/>
    </source>
</evidence>
<evidence type="ECO:0000313" key="3">
    <source>
        <dbReference type="EMBL" id="CAL2106192.1"/>
    </source>
</evidence>
<feature type="domain" description="HTH LytTR-type" evidence="2">
    <location>
        <begin position="184"/>
        <end position="283"/>
    </location>
</feature>
<proteinExistence type="predicted"/>
<keyword evidence="1" id="KW-1133">Transmembrane helix</keyword>
<dbReference type="EMBL" id="CAXJRC010000011">
    <property type="protein sequence ID" value="CAL2106192.1"/>
    <property type="molecule type" value="Genomic_DNA"/>
</dbReference>
<dbReference type="Pfam" id="PF04397">
    <property type="entry name" value="LytTR"/>
    <property type="match status" value="1"/>
</dbReference>
<name>A0ABM9PKL7_9FLAO</name>
<organism evidence="3 4">
    <name type="scientific">Tenacibaculum vairaonense</name>
    <dbReference type="NCBI Taxonomy" id="3137860"/>
    <lineage>
        <taxon>Bacteria</taxon>
        <taxon>Pseudomonadati</taxon>
        <taxon>Bacteroidota</taxon>
        <taxon>Flavobacteriia</taxon>
        <taxon>Flavobacteriales</taxon>
        <taxon>Flavobacteriaceae</taxon>
        <taxon>Tenacibaculum</taxon>
    </lineage>
</organism>
<feature type="transmembrane region" description="Helical" evidence="1">
    <location>
        <begin position="89"/>
        <end position="107"/>
    </location>
</feature>
<evidence type="ECO:0000259" key="2">
    <source>
        <dbReference type="SMART" id="SM00850"/>
    </source>
</evidence>
<reference evidence="3 4" key="1">
    <citation type="submission" date="2024-05" db="EMBL/GenBank/DDBJ databases">
        <authorList>
            <person name="Duchaud E."/>
        </authorList>
    </citation>
    <scope>NUCLEOTIDE SEQUENCE [LARGE SCALE GENOMIC DNA]</scope>
    <source>
        <strain evidence="3">Ena-SAMPLE-TAB-13-05-2024-13:56:06:370-140305</strain>
    </source>
</reference>
<dbReference type="Gene3D" id="2.40.50.1020">
    <property type="entry name" value="LytTr DNA-binding domain"/>
    <property type="match status" value="1"/>
</dbReference>
<feature type="transmembrane region" description="Helical" evidence="1">
    <location>
        <begin position="127"/>
        <end position="146"/>
    </location>
</feature>
<keyword evidence="4" id="KW-1185">Reference proteome</keyword>
<accession>A0ABM9PKL7</accession>
<evidence type="ECO:0000256" key="1">
    <source>
        <dbReference type="SAM" id="Phobius"/>
    </source>
</evidence>
<comment type="caution">
    <text evidence="3">The sequence shown here is derived from an EMBL/GenBank/DDBJ whole genome shotgun (WGS) entry which is preliminary data.</text>
</comment>
<keyword evidence="1" id="KW-0812">Transmembrane</keyword>
<feature type="transmembrane region" description="Helical" evidence="1">
    <location>
        <begin position="20"/>
        <end position="38"/>
    </location>
</feature>